<evidence type="ECO:0000313" key="3">
    <source>
        <dbReference type="Proteomes" id="UP001597188"/>
    </source>
</evidence>
<dbReference type="PANTHER" id="PTHR40588:SF1">
    <property type="entry name" value="MRNA INTERFERASE TOXIN YAFQ"/>
    <property type="match status" value="1"/>
</dbReference>
<dbReference type="InterPro" id="IPR007712">
    <property type="entry name" value="RelE/ParE_toxin"/>
</dbReference>
<keyword evidence="3" id="KW-1185">Reference proteome</keyword>
<sequence length="95" mass="11938">MSERYIYYPKYERQFKKHYRKMIRSGQYHAKDFEIIYDKLLKNEQLEAKYQDHKLENMSKNDRDLHIYPDWILIYRYEDDFVAFVDIGTHSDLFK</sequence>
<dbReference type="Proteomes" id="UP001597188">
    <property type="component" value="Unassembled WGS sequence"/>
</dbReference>
<evidence type="ECO:0000313" key="2">
    <source>
        <dbReference type="EMBL" id="MFD1421357.1"/>
    </source>
</evidence>
<dbReference type="Pfam" id="PF15738">
    <property type="entry name" value="YafQ_toxin"/>
    <property type="match status" value="1"/>
</dbReference>
<dbReference type="PIRSF" id="PIRSF006156">
    <property type="entry name" value="YafQ"/>
    <property type="match status" value="1"/>
</dbReference>
<gene>
    <name evidence="2" type="ORF">ACFQ5L_10445</name>
</gene>
<dbReference type="NCBIfam" id="TIGR02385">
    <property type="entry name" value="RelE_StbE"/>
    <property type="match status" value="1"/>
</dbReference>
<reference evidence="3" key="1">
    <citation type="journal article" date="2019" name="Int. J. Syst. Evol. Microbiol.">
        <title>The Global Catalogue of Microorganisms (GCM) 10K type strain sequencing project: providing services to taxonomists for standard genome sequencing and annotation.</title>
        <authorList>
            <consortium name="The Broad Institute Genomics Platform"/>
            <consortium name="The Broad Institute Genome Sequencing Center for Infectious Disease"/>
            <person name="Wu L."/>
            <person name="Ma J."/>
        </authorList>
    </citation>
    <scope>NUCLEOTIDE SEQUENCE [LARGE SCALE GENOMIC DNA]</scope>
    <source>
        <strain evidence="3">CCM 8931</strain>
    </source>
</reference>
<dbReference type="SUPFAM" id="SSF143011">
    <property type="entry name" value="RelE-like"/>
    <property type="match status" value="1"/>
</dbReference>
<name>A0ABW4C3R4_9LACO</name>
<dbReference type="EMBL" id="JBHTOJ010000038">
    <property type="protein sequence ID" value="MFD1421357.1"/>
    <property type="molecule type" value="Genomic_DNA"/>
</dbReference>
<accession>A0ABW4C3R4</accession>
<dbReference type="InterPro" id="IPR035093">
    <property type="entry name" value="RelE/ParE_toxin_dom_sf"/>
</dbReference>
<dbReference type="InterPro" id="IPR004386">
    <property type="entry name" value="Toxin_YafQ-like"/>
</dbReference>
<dbReference type="Gene3D" id="3.30.2310.20">
    <property type="entry name" value="RelE-like"/>
    <property type="match status" value="1"/>
</dbReference>
<protein>
    <submittedName>
        <fullName evidence="2">Type II toxin-antitoxin system YafQ family toxin</fullName>
    </submittedName>
</protein>
<dbReference type="RefSeq" id="WP_137636178.1">
    <property type="nucleotide sequence ID" value="NZ_BJDL01000035.1"/>
</dbReference>
<dbReference type="PANTHER" id="PTHR40588">
    <property type="entry name" value="MRNA INTERFERASE TOXIN YAFQ"/>
    <property type="match status" value="1"/>
</dbReference>
<proteinExistence type="predicted"/>
<organism evidence="2 3">
    <name type="scientific">Lactiplantibacillus songbeiensis</name>
    <dbReference type="NCBI Taxonomy" id="2559920"/>
    <lineage>
        <taxon>Bacteria</taxon>
        <taxon>Bacillati</taxon>
        <taxon>Bacillota</taxon>
        <taxon>Bacilli</taxon>
        <taxon>Lactobacillales</taxon>
        <taxon>Lactobacillaceae</taxon>
        <taxon>Lactiplantibacillus</taxon>
    </lineage>
</organism>
<comment type="caution">
    <text evidence="2">The sequence shown here is derived from an EMBL/GenBank/DDBJ whole genome shotgun (WGS) entry which is preliminary data.</text>
</comment>
<evidence type="ECO:0000256" key="1">
    <source>
        <dbReference type="ARBA" id="ARBA00022649"/>
    </source>
</evidence>
<keyword evidence="1" id="KW-1277">Toxin-antitoxin system</keyword>